<dbReference type="RefSeq" id="WP_201940327.1">
    <property type="nucleotide sequence ID" value="NZ_JAERSG010000007.1"/>
</dbReference>
<evidence type="ECO:0000313" key="3">
    <source>
        <dbReference type="Proteomes" id="UP000636918"/>
    </source>
</evidence>
<dbReference type="EMBL" id="JAERSG010000007">
    <property type="protein sequence ID" value="MBL0749792.1"/>
    <property type="molecule type" value="Genomic_DNA"/>
</dbReference>
<keyword evidence="3" id="KW-1185">Reference proteome</keyword>
<gene>
    <name evidence="2" type="ORF">JI751_19390</name>
</gene>
<proteinExistence type="predicted"/>
<protein>
    <recommendedName>
        <fullName evidence="4">Helix-turn-helix domain-containing protein</fullName>
    </recommendedName>
</protein>
<evidence type="ECO:0000256" key="1">
    <source>
        <dbReference type="SAM" id="MobiDB-lite"/>
    </source>
</evidence>
<accession>A0ABS1LE17</accession>
<name>A0ABS1LE17_9ACTN</name>
<evidence type="ECO:0008006" key="4">
    <source>
        <dbReference type="Google" id="ProtNLM"/>
    </source>
</evidence>
<feature type="region of interest" description="Disordered" evidence="1">
    <location>
        <begin position="106"/>
        <end position="218"/>
    </location>
</feature>
<evidence type="ECO:0000313" key="2">
    <source>
        <dbReference type="EMBL" id="MBL0749792.1"/>
    </source>
</evidence>
<organism evidence="2 3">
    <name type="scientific">Nocardioides baculatus</name>
    <dbReference type="NCBI Taxonomy" id="2801337"/>
    <lineage>
        <taxon>Bacteria</taxon>
        <taxon>Bacillati</taxon>
        <taxon>Actinomycetota</taxon>
        <taxon>Actinomycetes</taxon>
        <taxon>Propionibacteriales</taxon>
        <taxon>Nocardioidaceae</taxon>
        <taxon>Nocardioides</taxon>
    </lineage>
</organism>
<feature type="compositionally biased region" description="Basic and acidic residues" evidence="1">
    <location>
        <begin position="182"/>
        <end position="198"/>
    </location>
</feature>
<feature type="compositionally biased region" description="Low complexity" evidence="1">
    <location>
        <begin position="119"/>
        <end position="129"/>
    </location>
</feature>
<sequence>MKVFTSTEMGILLTAATHADTNTGRKIYPGIKRLAREAGSKPHTVSTTLAKARRLNVLDRVSCGMLGSRTADEYALVPPRLWRVDANHGTRAIEADAQNGIRVDADNGTRVDADNGIPTTQLTTQTTTTHPSRSPAVDEDEFQRNMLECPPFDDEEGPDIRGGEVVQLSGRTPAGRFADYAENAHRRESEEQGFDHLTGEYLSTDRSSSYSRPHRHSG</sequence>
<reference evidence="2 3" key="1">
    <citation type="submission" date="2021-01" db="EMBL/GenBank/DDBJ databases">
        <title>Genome seq and assembly of Nocardiodes sp. G10.</title>
        <authorList>
            <person name="Chhetri G."/>
        </authorList>
    </citation>
    <scope>NUCLEOTIDE SEQUENCE [LARGE SCALE GENOMIC DNA]</scope>
    <source>
        <strain evidence="2 3">G10</strain>
    </source>
</reference>
<comment type="caution">
    <text evidence="2">The sequence shown here is derived from an EMBL/GenBank/DDBJ whole genome shotgun (WGS) entry which is preliminary data.</text>
</comment>
<dbReference type="Proteomes" id="UP000636918">
    <property type="component" value="Unassembled WGS sequence"/>
</dbReference>